<gene>
    <name evidence="2" type="ORF">YH63_008270</name>
</gene>
<dbReference type="Proteomes" id="UP000034832">
    <property type="component" value="Unassembled WGS sequence"/>
</dbReference>
<dbReference type="OrthoDB" id="8611435at2"/>
<dbReference type="STRING" id="211460.YH63_10675"/>
<proteinExistence type="predicted"/>
<evidence type="ECO:0000313" key="2">
    <source>
        <dbReference type="EMBL" id="TKT71408.1"/>
    </source>
</evidence>
<protein>
    <submittedName>
        <fullName evidence="2">Uncharacterized protein</fullName>
    </submittedName>
</protein>
<sequence length="169" mass="18339">MKSFVGVIALVMLVSPVLAQGSIYTSTQGTACRDMGSQSALNIWRCPGPAGYAVEFTDEGNVAGVAIGRSADRRKFGHPISWRGAERVFGDKLEWRLMNGVPAAAILRIWRVSTDREGTDRTVQELLVMRLSPQGTCQVQAVDVRQINANETAQQLADTGTCVISEQLD</sequence>
<reference evidence="2" key="1">
    <citation type="submission" date="2019-04" db="EMBL/GenBank/DDBJ databases">
        <title>Whole genome sequencing of cave bacteria.</title>
        <authorList>
            <person name="Gan H.M."/>
            <person name="Barton H."/>
            <person name="Savka M.A."/>
        </authorList>
    </citation>
    <scope>NUCLEOTIDE SEQUENCE [LARGE SCALE GENOMIC DNA]</scope>
    <source>
        <strain evidence="2">LC387</strain>
    </source>
</reference>
<evidence type="ECO:0000313" key="3">
    <source>
        <dbReference type="Proteomes" id="UP000034832"/>
    </source>
</evidence>
<name>A0A4U6BQY6_9BRAD</name>
<accession>A0A4U6BQY6</accession>
<feature type="chain" id="PRO_5020911306" evidence="1">
    <location>
        <begin position="20"/>
        <end position="169"/>
    </location>
</feature>
<keyword evidence="3" id="KW-1185">Reference proteome</keyword>
<comment type="caution">
    <text evidence="2">The sequence shown here is derived from an EMBL/GenBank/DDBJ whole genome shotgun (WGS) entry which is preliminary data.</text>
</comment>
<dbReference type="AlphaFoldDB" id="A0A4U6BQY6"/>
<organism evidence="2 3">
    <name type="scientific">Afipia massiliensis</name>
    <dbReference type="NCBI Taxonomy" id="211460"/>
    <lineage>
        <taxon>Bacteria</taxon>
        <taxon>Pseudomonadati</taxon>
        <taxon>Pseudomonadota</taxon>
        <taxon>Alphaproteobacteria</taxon>
        <taxon>Hyphomicrobiales</taxon>
        <taxon>Nitrobacteraceae</taxon>
        <taxon>Afipia</taxon>
    </lineage>
</organism>
<dbReference type="RefSeq" id="WP_046828015.1">
    <property type="nucleotide sequence ID" value="NZ_LBIA02000001.1"/>
</dbReference>
<evidence type="ECO:0000256" key="1">
    <source>
        <dbReference type="SAM" id="SignalP"/>
    </source>
</evidence>
<feature type="signal peptide" evidence="1">
    <location>
        <begin position="1"/>
        <end position="19"/>
    </location>
</feature>
<keyword evidence="1" id="KW-0732">Signal</keyword>
<dbReference type="EMBL" id="LBIA02000001">
    <property type="protein sequence ID" value="TKT71408.1"/>
    <property type="molecule type" value="Genomic_DNA"/>
</dbReference>